<feature type="transmembrane region" description="Helical" evidence="5">
    <location>
        <begin position="20"/>
        <end position="41"/>
    </location>
</feature>
<accession>A0ABU8I5F9</accession>
<dbReference type="Proteomes" id="UP001363035">
    <property type="component" value="Unassembled WGS sequence"/>
</dbReference>
<name>A0ABU8I5F9_9SPHI</name>
<feature type="transmembrane region" description="Helical" evidence="5">
    <location>
        <begin position="383"/>
        <end position="405"/>
    </location>
</feature>
<dbReference type="RefSeq" id="WP_336557627.1">
    <property type="nucleotide sequence ID" value="NZ_JAYLLN010000017.1"/>
</dbReference>
<sequence length="535" mass="58857">MDFSYQVSENIDHIIASLPLFKVELALAFGFLLTIAATLFLDKTWKQSSFYISIITCLGAFLILLSQYNLQSSGFYQMLILDKMSFFARSFILVSLLIACIYSQQYFKDKIFNKRKGDIYSILLAAGIGLHILTMTSNWLMAFIAIEMVSISSYVLVGYFSENKKQAEAAMKYALFGSACAAVMLYGLSLVYGFTGDLDFSSQQHIQGLIDAPKVMVSIAFLFVFTGIGFKLSFVPFHLWAPDVYEGSPTPVTAFLSTIPKIAAIVLFGRIASAWISTQFYFSDLTFLFIAVVAMVTMLIGNLIALRQQDVKRMMAYSSIGHTGFLLMAIIGYSNGHQDILLFYILAYTLMNLAIFAFISILEKQEGSTLLSSYTGLGKTYPILFTCFSFIGISLVGLPPTAGFVGKLLVFSSIFELYQSSEDSIFLALLIIGALTSVISLFYYFKIPLYAFLRNSASWQGTPASSEETPVASEEIPASLRGGTTKQSSLSSPSSPSTAPSPFNILYLIGILLTILVLLLGIFPSLALNIFSINS</sequence>
<keyword evidence="5" id="KW-1003">Cell membrane</keyword>
<feature type="transmembrane region" description="Helical" evidence="5">
    <location>
        <begin position="252"/>
        <end position="273"/>
    </location>
</feature>
<feature type="transmembrane region" description="Helical" evidence="5">
    <location>
        <begin position="425"/>
        <end position="445"/>
    </location>
</feature>
<keyword evidence="4 5" id="KW-0472">Membrane</keyword>
<keyword evidence="5" id="KW-0813">Transport</keyword>
<keyword evidence="10" id="KW-1185">Reference proteome</keyword>
<comment type="catalytic activity">
    <reaction evidence="5">
        <text>a quinone + NADH + 5 H(+)(in) = a quinol + NAD(+) + 4 H(+)(out)</text>
        <dbReference type="Rhea" id="RHEA:57888"/>
        <dbReference type="ChEBI" id="CHEBI:15378"/>
        <dbReference type="ChEBI" id="CHEBI:24646"/>
        <dbReference type="ChEBI" id="CHEBI:57540"/>
        <dbReference type="ChEBI" id="CHEBI:57945"/>
        <dbReference type="ChEBI" id="CHEBI:132124"/>
    </reaction>
</comment>
<feature type="transmembrane region" description="Helical" evidence="5">
    <location>
        <begin position="119"/>
        <end position="136"/>
    </location>
</feature>
<keyword evidence="5" id="KW-1278">Translocase</keyword>
<comment type="subcellular location">
    <subcellularLocation>
        <location evidence="5">Cell membrane</location>
        <topology evidence="5">Multi-pass membrane protein</topology>
    </subcellularLocation>
    <subcellularLocation>
        <location evidence="1">Endomembrane system</location>
        <topology evidence="1">Multi-pass membrane protein</topology>
    </subcellularLocation>
    <subcellularLocation>
        <location evidence="6">Membrane</location>
        <topology evidence="6">Multi-pass membrane protein</topology>
    </subcellularLocation>
</comment>
<dbReference type="InterPro" id="IPR001750">
    <property type="entry name" value="ND/Mrp_TM"/>
</dbReference>
<evidence type="ECO:0000313" key="9">
    <source>
        <dbReference type="EMBL" id="MEI5984954.1"/>
    </source>
</evidence>
<dbReference type="InterPro" id="IPR010096">
    <property type="entry name" value="NADH-Q_OxRdtase_suN/2"/>
</dbReference>
<dbReference type="PANTHER" id="PTHR22773">
    <property type="entry name" value="NADH DEHYDROGENASE"/>
    <property type="match status" value="1"/>
</dbReference>
<dbReference type="EMBL" id="JAYLLN010000017">
    <property type="protein sequence ID" value="MEI5984954.1"/>
    <property type="molecule type" value="Genomic_DNA"/>
</dbReference>
<comment type="similarity">
    <text evidence="5">Belongs to the complex I subunit 2 family.</text>
</comment>
<protein>
    <recommendedName>
        <fullName evidence="5">NADH-quinone oxidoreductase subunit N</fullName>
        <ecNumber evidence="5">7.1.1.-</ecNumber>
    </recommendedName>
    <alternativeName>
        <fullName evidence="5">NADH dehydrogenase I subunit N</fullName>
    </alternativeName>
    <alternativeName>
        <fullName evidence="5">NDH-1 subunit N</fullName>
    </alternativeName>
</protein>
<keyword evidence="2 5" id="KW-0812">Transmembrane</keyword>
<feature type="transmembrane region" description="Helical" evidence="5">
    <location>
        <begin position="173"/>
        <end position="195"/>
    </location>
</feature>
<evidence type="ECO:0000259" key="8">
    <source>
        <dbReference type="Pfam" id="PF00361"/>
    </source>
</evidence>
<reference evidence="9 10" key="1">
    <citation type="submission" date="2024-01" db="EMBL/GenBank/DDBJ databases">
        <title>Sphingobacterium tenebrionis sp. nov., a novel endophyte isolated from tenebrio molitor intestines.</title>
        <authorList>
            <person name="Zhang C."/>
        </authorList>
    </citation>
    <scope>NUCLEOTIDE SEQUENCE [LARGE SCALE GENOMIC DNA]</scope>
    <source>
        <strain evidence="9 10">PU5-4</strain>
    </source>
</reference>
<feature type="compositionally biased region" description="Low complexity" evidence="7">
    <location>
        <begin position="488"/>
        <end position="499"/>
    </location>
</feature>
<evidence type="ECO:0000256" key="4">
    <source>
        <dbReference type="ARBA" id="ARBA00023136"/>
    </source>
</evidence>
<feature type="transmembrane region" description="Helical" evidence="5">
    <location>
        <begin position="316"/>
        <end position="334"/>
    </location>
</feature>
<evidence type="ECO:0000256" key="3">
    <source>
        <dbReference type="ARBA" id="ARBA00022989"/>
    </source>
</evidence>
<feature type="transmembrane region" description="Helical" evidence="5">
    <location>
        <begin position="48"/>
        <end position="66"/>
    </location>
</feature>
<keyword evidence="5" id="KW-0520">NAD</keyword>
<feature type="transmembrane region" description="Helical" evidence="5">
    <location>
        <begin position="142"/>
        <end position="161"/>
    </location>
</feature>
<feature type="transmembrane region" description="Helical" evidence="5">
    <location>
        <begin position="285"/>
        <end position="304"/>
    </location>
</feature>
<feature type="transmembrane region" description="Helical" evidence="5">
    <location>
        <begin position="215"/>
        <end position="240"/>
    </location>
</feature>
<feature type="transmembrane region" description="Helical" evidence="5">
    <location>
        <begin position="505"/>
        <end position="531"/>
    </location>
</feature>
<comment type="subunit">
    <text evidence="5">NDH-1 is composed of 14 different subunits. Subunits NuoA, H, J, K, L, M, N constitute the membrane sector of the complex.</text>
</comment>
<dbReference type="HAMAP" id="MF_00445">
    <property type="entry name" value="NDH1_NuoN_1"/>
    <property type="match status" value="1"/>
</dbReference>
<evidence type="ECO:0000313" key="10">
    <source>
        <dbReference type="Proteomes" id="UP001363035"/>
    </source>
</evidence>
<evidence type="ECO:0000256" key="1">
    <source>
        <dbReference type="ARBA" id="ARBA00004127"/>
    </source>
</evidence>
<feature type="region of interest" description="Disordered" evidence="7">
    <location>
        <begin position="480"/>
        <end position="499"/>
    </location>
</feature>
<gene>
    <name evidence="5" type="primary">nuoN</name>
    <name evidence="9" type="ORF">VJ786_08565</name>
</gene>
<feature type="domain" description="NADH:quinone oxidoreductase/Mrp antiporter transmembrane" evidence="8">
    <location>
        <begin position="137"/>
        <end position="419"/>
    </location>
</feature>
<feature type="transmembrane region" description="Helical" evidence="5">
    <location>
        <begin position="86"/>
        <end position="107"/>
    </location>
</feature>
<proteinExistence type="inferred from homology"/>
<evidence type="ECO:0000256" key="7">
    <source>
        <dbReference type="SAM" id="MobiDB-lite"/>
    </source>
</evidence>
<feature type="transmembrane region" description="Helical" evidence="5">
    <location>
        <begin position="340"/>
        <end position="362"/>
    </location>
</feature>
<evidence type="ECO:0000256" key="2">
    <source>
        <dbReference type="ARBA" id="ARBA00022692"/>
    </source>
</evidence>
<keyword evidence="5" id="KW-0874">Quinone</keyword>
<evidence type="ECO:0000256" key="6">
    <source>
        <dbReference type="RuleBase" id="RU000320"/>
    </source>
</evidence>
<comment type="function">
    <text evidence="5">NDH-1 shuttles electrons from NADH, via FMN and iron-sulfur (Fe-S) centers, to quinones in the respiratory chain. The immediate electron acceptor for the enzyme in this species is believed to be a menaquinone. Couples the redox reaction to proton translocation (for every two electrons transferred, four hydrogen ions are translocated across the cytoplasmic membrane), and thus conserves the redox energy in a proton gradient.</text>
</comment>
<dbReference type="EC" id="7.1.1.-" evidence="5"/>
<keyword evidence="3 5" id="KW-1133">Transmembrane helix</keyword>
<evidence type="ECO:0000256" key="5">
    <source>
        <dbReference type="HAMAP-Rule" id="MF_00445"/>
    </source>
</evidence>
<comment type="caution">
    <text evidence="9">The sequence shown here is derived from an EMBL/GenBank/DDBJ whole genome shotgun (WGS) entry which is preliminary data.</text>
</comment>
<organism evidence="9 10">
    <name type="scientific">Sphingobacterium tenebrionis</name>
    <dbReference type="NCBI Taxonomy" id="3111775"/>
    <lineage>
        <taxon>Bacteria</taxon>
        <taxon>Pseudomonadati</taxon>
        <taxon>Bacteroidota</taxon>
        <taxon>Sphingobacteriia</taxon>
        <taxon>Sphingobacteriales</taxon>
        <taxon>Sphingobacteriaceae</taxon>
        <taxon>Sphingobacterium</taxon>
    </lineage>
</organism>
<dbReference type="Pfam" id="PF00361">
    <property type="entry name" value="Proton_antipo_M"/>
    <property type="match status" value="1"/>
</dbReference>